<protein>
    <submittedName>
        <fullName evidence="7">Ferredoxin reductase</fullName>
    </submittedName>
</protein>
<evidence type="ECO:0000313" key="7">
    <source>
        <dbReference type="EMBL" id="ETW13778.1"/>
    </source>
</evidence>
<dbReference type="PANTHER" id="PTHR43557">
    <property type="entry name" value="APOPTOSIS-INDUCING FACTOR 1"/>
    <property type="match status" value="1"/>
</dbReference>
<dbReference type="InterPro" id="IPR036188">
    <property type="entry name" value="FAD/NAD-bd_sf"/>
</dbReference>
<dbReference type="InterPro" id="IPR016156">
    <property type="entry name" value="FAD/NAD-linked_Rdtase_dimer_sf"/>
</dbReference>
<proteinExistence type="predicted"/>
<dbReference type="PANTHER" id="PTHR43557:SF2">
    <property type="entry name" value="RIESKE DOMAIN-CONTAINING PROTEIN-RELATED"/>
    <property type="match status" value="1"/>
</dbReference>
<dbReference type="Pfam" id="PF14759">
    <property type="entry name" value="Reductase_C"/>
    <property type="match status" value="1"/>
</dbReference>
<evidence type="ECO:0000313" key="8">
    <source>
        <dbReference type="Proteomes" id="UP000019063"/>
    </source>
</evidence>
<feature type="domain" description="Reductase C-terminal" evidence="6">
    <location>
        <begin position="319"/>
        <end position="386"/>
    </location>
</feature>
<sequence length="394" mass="41596">MAGPVVIAGAGQGGLQAAISLRQAGFDGPVTLIGSEPGLPYQRPPLSKAYLKDGDADALALRPQSFFETKDVTYLPETTVTRIDRDAGRVEVTGPAGDSALPYENLVLATGTRNMRPPIEGLEHACDLRTLADARTLRGRLDAPRRIAVIGGGFIGLEFAAVAVKQGHEVAVIEAAPRLMARAVSPLMSNRFATLHRDWGAELFLGQPAVSVDEAGVTLADGTRVPADFVLLAAGVQPNVELAEDAGLETANGIRVDTRLRTSDPAISALGDCASFPDPRTGRHVRLESVQAATDHARLIAARIAGDDPDGPDYAAVPWFWSDQGDRKLQIAGFAGGPDTTDEAVTENVVARFDEHGLAAVETINAARVHMKVRRMLASADPIELSLLEELAAA</sequence>
<evidence type="ECO:0000259" key="6">
    <source>
        <dbReference type="Pfam" id="PF14759"/>
    </source>
</evidence>
<keyword evidence="8" id="KW-1185">Reference proteome</keyword>
<dbReference type="Gene3D" id="3.30.390.30">
    <property type="match status" value="1"/>
</dbReference>
<keyword evidence="4" id="KW-0560">Oxidoreductase</keyword>
<dbReference type="GO" id="GO:0005737">
    <property type="term" value="C:cytoplasm"/>
    <property type="evidence" value="ECO:0007669"/>
    <property type="project" value="TreeGrafter"/>
</dbReference>
<comment type="caution">
    <text evidence="7">The sequence shown here is derived from an EMBL/GenBank/DDBJ whole genome shotgun (WGS) entry which is preliminary data.</text>
</comment>
<dbReference type="InterPro" id="IPR050446">
    <property type="entry name" value="FAD-oxidoreductase/Apoptosis"/>
</dbReference>
<dbReference type="Pfam" id="PF07992">
    <property type="entry name" value="Pyr_redox_2"/>
    <property type="match status" value="1"/>
</dbReference>
<gene>
    <name evidence="7" type="ORF">ATO8_07106</name>
</gene>
<dbReference type="InterPro" id="IPR028202">
    <property type="entry name" value="Reductase_C"/>
</dbReference>
<dbReference type="Proteomes" id="UP000019063">
    <property type="component" value="Unassembled WGS sequence"/>
</dbReference>
<dbReference type="AlphaFoldDB" id="W4HMY3"/>
<dbReference type="InterPro" id="IPR023753">
    <property type="entry name" value="FAD/NAD-binding_dom"/>
</dbReference>
<dbReference type="PRINTS" id="PR00368">
    <property type="entry name" value="FADPNR"/>
</dbReference>
<dbReference type="GO" id="GO:0016651">
    <property type="term" value="F:oxidoreductase activity, acting on NAD(P)H"/>
    <property type="evidence" value="ECO:0007669"/>
    <property type="project" value="TreeGrafter"/>
</dbReference>
<organism evidence="7 8">
    <name type="scientific">Roseivivax marinus</name>
    <dbReference type="NCBI Taxonomy" id="1379903"/>
    <lineage>
        <taxon>Bacteria</taxon>
        <taxon>Pseudomonadati</taxon>
        <taxon>Pseudomonadota</taxon>
        <taxon>Alphaproteobacteria</taxon>
        <taxon>Rhodobacterales</taxon>
        <taxon>Roseobacteraceae</taxon>
        <taxon>Roseivivax</taxon>
    </lineage>
</organism>
<dbReference type="SUPFAM" id="SSF51905">
    <property type="entry name" value="FAD/NAD(P)-binding domain"/>
    <property type="match status" value="1"/>
</dbReference>
<feature type="domain" description="FAD/NAD(P)-binding" evidence="5">
    <location>
        <begin position="5"/>
        <end position="297"/>
    </location>
</feature>
<dbReference type="STRING" id="1379903.ATO8_07106"/>
<reference evidence="7 8" key="1">
    <citation type="journal article" date="2014" name="Antonie Van Leeuwenhoek">
        <title>Roseivivax atlanticus sp. nov., isolated from surface seawater of the Atlantic Ocean.</title>
        <authorList>
            <person name="Li G."/>
            <person name="Lai Q."/>
            <person name="Liu X."/>
            <person name="Sun F."/>
            <person name="Shao Z."/>
        </authorList>
    </citation>
    <scope>NUCLEOTIDE SEQUENCE [LARGE SCALE GENOMIC DNA]</scope>
    <source>
        <strain evidence="7 8">22II-s10s</strain>
    </source>
</reference>
<evidence type="ECO:0000256" key="1">
    <source>
        <dbReference type="ARBA" id="ARBA00001974"/>
    </source>
</evidence>
<keyword evidence="3" id="KW-0274">FAD</keyword>
<dbReference type="Gene3D" id="3.50.50.60">
    <property type="entry name" value="FAD/NAD(P)-binding domain"/>
    <property type="match status" value="2"/>
</dbReference>
<dbReference type="RefSeq" id="WP_043843210.1">
    <property type="nucleotide sequence ID" value="NZ_AQQW01000003.1"/>
</dbReference>
<dbReference type="PRINTS" id="PR00411">
    <property type="entry name" value="PNDRDTASEI"/>
</dbReference>
<dbReference type="SUPFAM" id="SSF55424">
    <property type="entry name" value="FAD/NAD-linked reductases, dimerisation (C-terminal) domain"/>
    <property type="match status" value="1"/>
</dbReference>
<evidence type="ECO:0000256" key="3">
    <source>
        <dbReference type="ARBA" id="ARBA00022827"/>
    </source>
</evidence>
<evidence type="ECO:0000256" key="4">
    <source>
        <dbReference type="ARBA" id="ARBA00023002"/>
    </source>
</evidence>
<dbReference type="EMBL" id="AQQW01000003">
    <property type="protein sequence ID" value="ETW13778.1"/>
    <property type="molecule type" value="Genomic_DNA"/>
</dbReference>
<evidence type="ECO:0000259" key="5">
    <source>
        <dbReference type="Pfam" id="PF07992"/>
    </source>
</evidence>
<dbReference type="PATRIC" id="fig|1317118.6.peg.1470"/>
<keyword evidence="2" id="KW-0285">Flavoprotein</keyword>
<evidence type="ECO:0000256" key="2">
    <source>
        <dbReference type="ARBA" id="ARBA00022630"/>
    </source>
</evidence>
<dbReference type="eggNOG" id="COG0446">
    <property type="taxonomic scope" value="Bacteria"/>
</dbReference>
<comment type="cofactor">
    <cofactor evidence="1">
        <name>FAD</name>
        <dbReference type="ChEBI" id="CHEBI:57692"/>
    </cofactor>
</comment>
<name>W4HMY3_9RHOB</name>
<accession>W4HMY3</accession>